<dbReference type="PANTHER" id="PTHR35011">
    <property type="entry name" value="2,3-DIKETO-L-GULONATE TRAP TRANSPORTER SMALL PERMEASE PROTEIN YIAM"/>
    <property type="match status" value="1"/>
</dbReference>
<proteinExistence type="inferred from homology"/>
<comment type="similarity">
    <text evidence="8 9">Belongs to the TRAP transporter small permease family.</text>
</comment>
<comment type="caution">
    <text evidence="11">The sequence shown here is derived from an EMBL/GenBank/DDBJ whole genome shotgun (WGS) entry which is preliminary data.</text>
</comment>
<evidence type="ECO:0000256" key="5">
    <source>
        <dbReference type="ARBA" id="ARBA00022692"/>
    </source>
</evidence>
<dbReference type="PANTHER" id="PTHR35011:SF10">
    <property type="entry name" value="TRAP TRANSPORTER SMALL PERMEASE PROTEIN"/>
    <property type="match status" value="1"/>
</dbReference>
<evidence type="ECO:0000256" key="7">
    <source>
        <dbReference type="ARBA" id="ARBA00023136"/>
    </source>
</evidence>
<evidence type="ECO:0000256" key="2">
    <source>
        <dbReference type="ARBA" id="ARBA00022448"/>
    </source>
</evidence>
<keyword evidence="6 9" id="KW-1133">Transmembrane helix</keyword>
<comment type="function">
    <text evidence="9">Part of the tripartite ATP-independent periplasmic (TRAP) transport system.</text>
</comment>
<dbReference type="Proteomes" id="UP001595973">
    <property type="component" value="Unassembled WGS sequence"/>
</dbReference>
<evidence type="ECO:0000256" key="8">
    <source>
        <dbReference type="ARBA" id="ARBA00038436"/>
    </source>
</evidence>
<comment type="subunit">
    <text evidence="9">The complex comprises the extracytoplasmic solute receptor protein and the two transmembrane proteins.</text>
</comment>
<evidence type="ECO:0000256" key="9">
    <source>
        <dbReference type="RuleBase" id="RU369079"/>
    </source>
</evidence>
<feature type="transmembrane region" description="Helical" evidence="9">
    <location>
        <begin position="12"/>
        <end position="34"/>
    </location>
</feature>
<evidence type="ECO:0000259" key="10">
    <source>
        <dbReference type="Pfam" id="PF04290"/>
    </source>
</evidence>
<dbReference type="EMBL" id="JBHSGI010000002">
    <property type="protein sequence ID" value="MFC4667809.1"/>
    <property type="molecule type" value="Genomic_DNA"/>
</dbReference>
<keyword evidence="12" id="KW-1185">Reference proteome</keyword>
<evidence type="ECO:0000313" key="12">
    <source>
        <dbReference type="Proteomes" id="UP001595973"/>
    </source>
</evidence>
<comment type="subcellular location">
    <subcellularLocation>
        <location evidence="1 9">Cell inner membrane</location>
        <topology evidence="1 9">Multi-pass membrane protein</topology>
    </subcellularLocation>
</comment>
<keyword evidence="3" id="KW-1003">Cell membrane</keyword>
<keyword evidence="2 9" id="KW-0813">Transport</keyword>
<evidence type="ECO:0000256" key="3">
    <source>
        <dbReference type="ARBA" id="ARBA00022475"/>
    </source>
</evidence>
<protein>
    <recommendedName>
        <fullName evidence="9">TRAP transporter small permease protein</fullName>
    </recommendedName>
</protein>
<organism evidence="11 12">
    <name type="scientific">Seohaeicola nanhaiensis</name>
    <dbReference type="NCBI Taxonomy" id="1387282"/>
    <lineage>
        <taxon>Bacteria</taxon>
        <taxon>Pseudomonadati</taxon>
        <taxon>Pseudomonadota</taxon>
        <taxon>Alphaproteobacteria</taxon>
        <taxon>Rhodobacterales</taxon>
        <taxon>Roseobacteraceae</taxon>
        <taxon>Seohaeicola</taxon>
    </lineage>
</organism>
<feature type="transmembrane region" description="Helical" evidence="9">
    <location>
        <begin position="54"/>
        <end position="71"/>
    </location>
</feature>
<evidence type="ECO:0000256" key="4">
    <source>
        <dbReference type="ARBA" id="ARBA00022519"/>
    </source>
</evidence>
<dbReference type="Pfam" id="PF04290">
    <property type="entry name" value="DctQ"/>
    <property type="match status" value="1"/>
</dbReference>
<evidence type="ECO:0000256" key="6">
    <source>
        <dbReference type="ARBA" id="ARBA00022989"/>
    </source>
</evidence>
<feature type="transmembrane region" description="Helical" evidence="9">
    <location>
        <begin position="92"/>
        <end position="113"/>
    </location>
</feature>
<dbReference type="RefSeq" id="WP_380716043.1">
    <property type="nucleotide sequence ID" value="NZ_JBHSGI010000002.1"/>
</dbReference>
<feature type="transmembrane region" description="Helical" evidence="9">
    <location>
        <begin position="133"/>
        <end position="151"/>
    </location>
</feature>
<sequence length="176" mass="18905">MSGLPRELDRLVGLAIDGLGAVSGAVVAFITLAISTDVALRALGLSTLGWTLETSEYGLLIVCFLGAPYVLRHGDHIRVDVLLRKAGPRRRGALLFLANLIAFATCLVLAWLGAQEALVAFRRGAMLFKDIVMPQWIVLSVMPIGMLLLAWEFARRILLRLNGTPVAGEGTEGVAL</sequence>
<keyword evidence="7 9" id="KW-0472">Membrane</keyword>
<accession>A0ABV9KD27</accession>
<feature type="domain" description="Tripartite ATP-independent periplasmic transporters DctQ component" evidence="10">
    <location>
        <begin position="30"/>
        <end position="161"/>
    </location>
</feature>
<gene>
    <name evidence="11" type="ORF">ACFO5X_04525</name>
</gene>
<reference evidence="12" key="1">
    <citation type="journal article" date="2019" name="Int. J. Syst. Evol. Microbiol.">
        <title>The Global Catalogue of Microorganisms (GCM) 10K type strain sequencing project: providing services to taxonomists for standard genome sequencing and annotation.</title>
        <authorList>
            <consortium name="The Broad Institute Genomics Platform"/>
            <consortium name="The Broad Institute Genome Sequencing Center for Infectious Disease"/>
            <person name="Wu L."/>
            <person name="Ma J."/>
        </authorList>
    </citation>
    <scope>NUCLEOTIDE SEQUENCE [LARGE SCALE GENOMIC DNA]</scope>
    <source>
        <strain evidence="12">CGMCC 4.7283</strain>
    </source>
</reference>
<evidence type="ECO:0000313" key="11">
    <source>
        <dbReference type="EMBL" id="MFC4667809.1"/>
    </source>
</evidence>
<dbReference type="InterPro" id="IPR007387">
    <property type="entry name" value="TRAP_DctQ"/>
</dbReference>
<dbReference type="InterPro" id="IPR055348">
    <property type="entry name" value="DctQ"/>
</dbReference>
<keyword evidence="5 9" id="KW-0812">Transmembrane</keyword>
<name>A0ABV9KD27_9RHOB</name>
<evidence type="ECO:0000256" key="1">
    <source>
        <dbReference type="ARBA" id="ARBA00004429"/>
    </source>
</evidence>
<keyword evidence="4 9" id="KW-0997">Cell inner membrane</keyword>